<accession>A0A174P9F3</accession>
<dbReference type="InterPro" id="IPR003439">
    <property type="entry name" value="ABC_transporter-like_ATP-bd"/>
</dbReference>
<reference evidence="2 3" key="1">
    <citation type="submission" date="2015-09" db="EMBL/GenBank/DDBJ databases">
        <authorList>
            <consortium name="Pathogen Informatics"/>
        </authorList>
    </citation>
    <scope>NUCLEOTIDE SEQUENCE [LARGE SCALE GENOMIC DNA]</scope>
    <source>
        <strain evidence="2 3">2789STDY5834911</strain>
    </source>
</reference>
<gene>
    <name evidence="2" type="primary">ftsE_2</name>
    <name evidence="2" type="ORF">ERS852523_02075</name>
</gene>
<keyword evidence="2" id="KW-0547">Nucleotide-binding</keyword>
<evidence type="ECO:0000259" key="1">
    <source>
        <dbReference type="PROSITE" id="PS50893"/>
    </source>
</evidence>
<dbReference type="Gene3D" id="3.40.50.300">
    <property type="entry name" value="P-loop containing nucleotide triphosphate hydrolases"/>
    <property type="match status" value="1"/>
</dbReference>
<feature type="domain" description="ABC transporter" evidence="1">
    <location>
        <begin position="1"/>
        <end position="216"/>
    </location>
</feature>
<dbReference type="EMBL" id="CZAW01000020">
    <property type="protein sequence ID" value="CUP57613.1"/>
    <property type="molecule type" value="Genomic_DNA"/>
</dbReference>
<keyword evidence="2" id="KW-0131">Cell cycle</keyword>
<keyword evidence="2" id="KW-0132">Cell division</keyword>
<keyword evidence="2" id="KW-0067">ATP-binding</keyword>
<dbReference type="InterPro" id="IPR027417">
    <property type="entry name" value="P-loop_NTPase"/>
</dbReference>
<dbReference type="RefSeq" id="WP_055151505.1">
    <property type="nucleotide sequence ID" value="NZ_CZAW01000020.1"/>
</dbReference>
<protein>
    <submittedName>
        <fullName evidence="2">Cell division ATP-binding protein FtsE</fullName>
    </submittedName>
</protein>
<dbReference type="Proteomes" id="UP000095712">
    <property type="component" value="Unassembled WGS sequence"/>
</dbReference>
<dbReference type="GO" id="GO:0005524">
    <property type="term" value="F:ATP binding"/>
    <property type="evidence" value="ECO:0007669"/>
    <property type="project" value="UniProtKB-KW"/>
</dbReference>
<evidence type="ECO:0000313" key="2">
    <source>
        <dbReference type="EMBL" id="CUP57613.1"/>
    </source>
</evidence>
<sequence>MSIFSIKNLSDTKKIIQNLNLEINLGEVCYFLCEKGVGEVLFEILCGYKPPGCGKIFLENINWLKLSDEMRCVLNRHKVGIASTKYPLIDEMTIEENIIISGLLDGMVSDPLVIAQMFHIEHLRKRNPSDITYTEQLRCICARAFYNNKDIVVIDDIYYRLKEKTDFSLMLYNAAKKLNTAVICISEELDDSYFIYDILHKYLPEEKRFLILDYRI</sequence>
<dbReference type="GO" id="GO:0051301">
    <property type="term" value="P:cell division"/>
    <property type="evidence" value="ECO:0007669"/>
    <property type="project" value="UniProtKB-KW"/>
</dbReference>
<evidence type="ECO:0000313" key="3">
    <source>
        <dbReference type="Proteomes" id="UP000095712"/>
    </source>
</evidence>
<organism evidence="2 3">
    <name type="scientific">Blautia wexlerae</name>
    <dbReference type="NCBI Taxonomy" id="418240"/>
    <lineage>
        <taxon>Bacteria</taxon>
        <taxon>Bacillati</taxon>
        <taxon>Bacillota</taxon>
        <taxon>Clostridia</taxon>
        <taxon>Lachnospirales</taxon>
        <taxon>Lachnospiraceae</taxon>
        <taxon>Blautia</taxon>
    </lineage>
</organism>
<dbReference type="Pfam" id="PF00005">
    <property type="entry name" value="ABC_tran"/>
    <property type="match status" value="1"/>
</dbReference>
<dbReference type="GO" id="GO:0016887">
    <property type="term" value="F:ATP hydrolysis activity"/>
    <property type="evidence" value="ECO:0007669"/>
    <property type="project" value="InterPro"/>
</dbReference>
<proteinExistence type="predicted"/>
<dbReference type="AlphaFoldDB" id="A0A174P9F3"/>
<name>A0A174P9F3_9FIRM</name>
<dbReference type="SUPFAM" id="SSF52540">
    <property type="entry name" value="P-loop containing nucleoside triphosphate hydrolases"/>
    <property type="match status" value="1"/>
</dbReference>
<dbReference type="PROSITE" id="PS50893">
    <property type="entry name" value="ABC_TRANSPORTER_2"/>
    <property type="match status" value="1"/>
</dbReference>